<protein>
    <submittedName>
        <fullName evidence="5">Hydrogenase maturation protease</fullName>
    </submittedName>
</protein>
<gene>
    <name evidence="5" type="ORF">GAH_02039</name>
</gene>
<dbReference type="PANTHER" id="PTHR30302:SF1">
    <property type="entry name" value="HYDROGENASE 2 MATURATION PROTEASE"/>
    <property type="match status" value="1"/>
</dbReference>
<dbReference type="EMBL" id="CP011267">
    <property type="protein sequence ID" value="AKG90692.1"/>
    <property type="molecule type" value="Genomic_DNA"/>
</dbReference>
<keyword evidence="3" id="KW-0064">Aspartyl protease</keyword>
<proteinExistence type="inferred from homology"/>
<keyword evidence="2 5" id="KW-0645">Protease</keyword>
<keyword evidence="4" id="KW-0378">Hydrolase</keyword>
<evidence type="ECO:0000256" key="2">
    <source>
        <dbReference type="ARBA" id="ARBA00022670"/>
    </source>
</evidence>
<keyword evidence="6" id="KW-1185">Reference proteome</keyword>
<dbReference type="GeneID" id="24804602"/>
<dbReference type="InterPro" id="IPR023430">
    <property type="entry name" value="Pept_HybD-like_dom_sf"/>
</dbReference>
<dbReference type="GO" id="GO:0008047">
    <property type="term" value="F:enzyme activator activity"/>
    <property type="evidence" value="ECO:0007669"/>
    <property type="project" value="InterPro"/>
</dbReference>
<evidence type="ECO:0000256" key="4">
    <source>
        <dbReference type="ARBA" id="ARBA00022801"/>
    </source>
</evidence>
<dbReference type="GO" id="GO:0004190">
    <property type="term" value="F:aspartic-type endopeptidase activity"/>
    <property type="evidence" value="ECO:0007669"/>
    <property type="project" value="UniProtKB-KW"/>
</dbReference>
<comment type="similarity">
    <text evidence="1">Belongs to the peptidase A31 family.</text>
</comment>
<dbReference type="AlphaFoldDB" id="A0A0F7IDL9"/>
<evidence type="ECO:0000313" key="6">
    <source>
        <dbReference type="Proteomes" id="UP000034723"/>
    </source>
</evidence>
<dbReference type="InterPro" id="IPR000671">
    <property type="entry name" value="Peptidase_A31"/>
</dbReference>
<dbReference type="KEGG" id="gah:GAH_02039"/>
<evidence type="ECO:0000256" key="3">
    <source>
        <dbReference type="ARBA" id="ARBA00022750"/>
    </source>
</evidence>
<dbReference type="SUPFAM" id="SSF53163">
    <property type="entry name" value="HybD-like"/>
    <property type="match status" value="1"/>
</dbReference>
<dbReference type="InParanoid" id="A0A0F7IDL9"/>
<dbReference type="RefSeq" id="WP_048096541.1">
    <property type="nucleotide sequence ID" value="NZ_CP011267.1"/>
</dbReference>
<dbReference type="NCBIfam" id="TIGR00072">
    <property type="entry name" value="hydrog_prot"/>
    <property type="match status" value="1"/>
</dbReference>
<accession>A0A0F7IDL9</accession>
<dbReference type="GO" id="GO:0016485">
    <property type="term" value="P:protein processing"/>
    <property type="evidence" value="ECO:0007669"/>
    <property type="project" value="TreeGrafter"/>
</dbReference>
<sequence length="139" mass="14866">MSRTAVLGVGNPLSERDSVGIAVAERVAEVTGWELVLSNTTGLEVVDILLPFDRAVVIDTVIGLEMGEVVIVSEPAAKAQRFSHSLGLLESLKVGKAVYGEEFPDVVVVGVGVRGHQMTLDVNKIAKKIIAIVEGYRER</sequence>
<organism evidence="5 6">
    <name type="scientific">Geoglobus ahangari</name>
    <dbReference type="NCBI Taxonomy" id="113653"/>
    <lineage>
        <taxon>Archaea</taxon>
        <taxon>Methanobacteriati</taxon>
        <taxon>Methanobacteriota</taxon>
        <taxon>Archaeoglobi</taxon>
        <taxon>Archaeoglobales</taxon>
        <taxon>Archaeoglobaceae</taxon>
        <taxon>Geoglobus</taxon>
    </lineage>
</organism>
<dbReference type="Proteomes" id="UP000034723">
    <property type="component" value="Chromosome"/>
</dbReference>
<evidence type="ECO:0000313" key="5">
    <source>
        <dbReference type="EMBL" id="AKG90692.1"/>
    </source>
</evidence>
<name>A0A0F7IDL9_9EURY</name>
<dbReference type="HOGENOM" id="CLU_099037_2_3_2"/>
<evidence type="ECO:0000256" key="1">
    <source>
        <dbReference type="ARBA" id="ARBA00006814"/>
    </source>
</evidence>
<dbReference type="PANTHER" id="PTHR30302">
    <property type="entry name" value="HYDROGENASE 1 MATURATION PROTEASE"/>
    <property type="match status" value="1"/>
</dbReference>
<dbReference type="STRING" id="113653.GAH_02039"/>
<reference evidence="5 6" key="1">
    <citation type="submission" date="2015-04" db="EMBL/GenBank/DDBJ databases">
        <title>The complete genome sequence of the hyperthermophilic, obligate iron-reducing archaeon Geoglobus ahangari strain 234T.</title>
        <authorList>
            <person name="Manzella M.P."/>
            <person name="Holmes D.E."/>
            <person name="Rocheleau J.M."/>
            <person name="Chung A."/>
            <person name="Reguera G."/>
            <person name="Kashefi K."/>
        </authorList>
    </citation>
    <scope>NUCLEOTIDE SEQUENCE [LARGE SCALE GENOMIC DNA]</scope>
    <source>
        <strain evidence="5 6">234</strain>
    </source>
</reference>
<dbReference type="Gene3D" id="3.40.50.1450">
    <property type="entry name" value="HybD-like"/>
    <property type="match status" value="1"/>
</dbReference>